<dbReference type="Pfam" id="PF00213">
    <property type="entry name" value="OSCP"/>
    <property type="match status" value="1"/>
</dbReference>
<keyword evidence="6 7" id="KW-0066">ATP synthesis</keyword>
<dbReference type="PANTHER" id="PTHR11910">
    <property type="entry name" value="ATP SYNTHASE DELTA CHAIN"/>
    <property type="match status" value="1"/>
</dbReference>
<dbReference type="Proteomes" id="UP001500326">
    <property type="component" value="Unassembled WGS sequence"/>
</dbReference>
<name>A0ABN2SG21_9MICO</name>
<evidence type="ECO:0000256" key="6">
    <source>
        <dbReference type="ARBA" id="ARBA00023310"/>
    </source>
</evidence>
<dbReference type="NCBIfam" id="TIGR01145">
    <property type="entry name" value="ATP_synt_delta"/>
    <property type="match status" value="1"/>
</dbReference>
<evidence type="ECO:0000256" key="1">
    <source>
        <dbReference type="ARBA" id="ARBA00004370"/>
    </source>
</evidence>
<evidence type="ECO:0000256" key="2">
    <source>
        <dbReference type="ARBA" id="ARBA00022448"/>
    </source>
</evidence>
<keyword evidence="5 7" id="KW-0472">Membrane</keyword>
<dbReference type="EMBL" id="BAAAOH010000001">
    <property type="protein sequence ID" value="GAA1985972.1"/>
    <property type="molecule type" value="Genomic_DNA"/>
</dbReference>
<dbReference type="RefSeq" id="WP_344061276.1">
    <property type="nucleotide sequence ID" value="NZ_BAAAOH010000001.1"/>
</dbReference>
<keyword evidence="7" id="KW-1003">Cell membrane</keyword>
<keyword evidence="2 7" id="KW-0813">Transport</keyword>
<keyword evidence="7" id="KW-0139">CF(1)</keyword>
<evidence type="ECO:0000256" key="5">
    <source>
        <dbReference type="ARBA" id="ARBA00023136"/>
    </source>
</evidence>
<dbReference type="InterPro" id="IPR000711">
    <property type="entry name" value="ATPase_OSCP/dsu"/>
</dbReference>
<dbReference type="HAMAP" id="MF_01416">
    <property type="entry name" value="ATP_synth_delta_bact"/>
    <property type="match status" value="1"/>
</dbReference>
<dbReference type="PRINTS" id="PR00125">
    <property type="entry name" value="ATPASEDELTA"/>
</dbReference>
<dbReference type="NCBIfam" id="NF009967">
    <property type="entry name" value="PRK13430.1"/>
    <property type="match status" value="1"/>
</dbReference>
<organism evidence="8 9">
    <name type="scientific">Microbacterium pumilum</name>
    <dbReference type="NCBI Taxonomy" id="344165"/>
    <lineage>
        <taxon>Bacteria</taxon>
        <taxon>Bacillati</taxon>
        <taxon>Actinomycetota</taxon>
        <taxon>Actinomycetes</taxon>
        <taxon>Micrococcales</taxon>
        <taxon>Microbacteriaceae</taxon>
        <taxon>Microbacterium</taxon>
    </lineage>
</organism>
<gene>
    <name evidence="7" type="primary">atpH</name>
    <name evidence="8" type="ORF">GCM10009777_20010</name>
</gene>
<evidence type="ECO:0000256" key="4">
    <source>
        <dbReference type="ARBA" id="ARBA00023065"/>
    </source>
</evidence>
<comment type="caution">
    <text evidence="8">The sequence shown here is derived from an EMBL/GenBank/DDBJ whole genome shotgun (WGS) entry which is preliminary data.</text>
</comment>
<comment type="subcellular location">
    <subcellularLocation>
        <location evidence="7">Cell membrane</location>
        <topology evidence="7">Peripheral membrane protein</topology>
    </subcellularLocation>
    <subcellularLocation>
        <location evidence="1">Membrane</location>
    </subcellularLocation>
</comment>
<comment type="function">
    <text evidence="7">F(1)F(0) ATP synthase produces ATP from ADP in the presence of a proton or sodium gradient. F-type ATPases consist of two structural domains, F(1) containing the extramembraneous catalytic core and F(0) containing the membrane proton channel, linked together by a central stalk and a peripheral stalk. During catalysis, ATP synthesis in the catalytic domain of F(1) is coupled via a rotary mechanism of the central stalk subunits to proton translocation.</text>
</comment>
<comment type="function">
    <text evidence="7">This protein is part of the stalk that links CF(0) to CF(1). It either transmits conformational changes from CF(0) to CF(1) or is implicated in proton conduction.</text>
</comment>
<proteinExistence type="inferred from homology"/>
<comment type="similarity">
    <text evidence="7">Belongs to the ATPase delta chain family.</text>
</comment>
<evidence type="ECO:0000313" key="9">
    <source>
        <dbReference type="Proteomes" id="UP001500326"/>
    </source>
</evidence>
<evidence type="ECO:0000256" key="7">
    <source>
        <dbReference type="HAMAP-Rule" id="MF_01416"/>
    </source>
</evidence>
<accession>A0ABN2SG21</accession>
<evidence type="ECO:0000256" key="3">
    <source>
        <dbReference type="ARBA" id="ARBA00022781"/>
    </source>
</evidence>
<keyword evidence="4 7" id="KW-0406">Ion transport</keyword>
<reference evidence="8 9" key="1">
    <citation type="journal article" date="2019" name="Int. J. Syst. Evol. Microbiol.">
        <title>The Global Catalogue of Microorganisms (GCM) 10K type strain sequencing project: providing services to taxonomists for standard genome sequencing and annotation.</title>
        <authorList>
            <consortium name="The Broad Institute Genomics Platform"/>
            <consortium name="The Broad Institute Genome Sequencing Center for Infectious Disease"/>
            <person name="Wu L."/>
            <person name="Ma J."/>
        </authorList>
    </citation>
    <scope>NUCLEOTIDE SEQUENCE [LARGE SCALE GENOMIC DNA]</scope>
    <source>
        <strain evidence="8 9">JCM 14902</strain>
    </source>
</reference>
<keyword evidence="9" id="KW-1185">Reference proteome</keyword>
<evidence type="ECO:0000313" key="8">
    <source>
        <dbReference type="EMBL" id="GAA1985972.1"/>
    </source>
</evidence>
<keyword evidence="3 7" id="KW-0375">Hydrogen ion transport</keyword>
<protein>
    <recommendedName>
        <fullName evidence="7">ATP synthase subunit delta</fullName>
    </recommendedName>
    <alternativeName>
        <fullName evidence="7">ATP synthase F(1) sector subunit delta</fullName>
    </alternativeName>
    <alternativeName>
        <fullName evidence="7">F-type ATPase subunit delta</fullName>
        <shortName evidence="7">F-ATPase subunit delta</shortName>
    </alternativeName>
</protein>
<sequence length="263" mass="27027">MGSATTQALSATTAALNAAGDVDLDTARELFAAARIVGDSSHLSGALADPAAPAAARTQVVTAVFGGTFSPTTVSLLTTVAAQRWSRSGDLVAVIEETAIRAAAIAEPGVDIEGELFEVSRVVASDPQLELALGSRLGDASVKGALADKLFDGRVSPATSLIVSSLVQQPRDRRVRELLASAMRTVTDQRGRTVATVTTATPLSSAQVERLSAALGKKYGRDVALNAIIDPSVVGGLRVQIADDIIDGSISGRLADLRQRLAG</sequence>